<dbReference type="GO" id="GO:0009381">
    <property type="term" value="F:excinuclease ABC activity"/>
    <property type="evidence" value="ECO:0007669"/>
    <property type="project" value="UniProtKB-UniRule"/>
</dbReference>
<organism evidence="12 13">
    <name type="scientific">Agromyces flavus</name>
    <dbReference type="NCBI Taxonomy" id="589382"/>
    <lineage>
        <taxon>Bacteria</taxon>
        <taxon>Bacillati</taxon>
        <taxon>Actinomycetota</taxon>
        <taxon>Actinomycetes</taxon>
        <taxon>Micrococcales</taxon>
        <taxon>Microbacteriaceae</taxon>
        <taxon>Agromyces</taxon>
    </lineage>
</organism>
<dbReference type="InterPro" id="IPR003583">
    <property type="entry name" value="Hlx-hairpin-Hlx_DNA-bd_motif"/>
</dbReference>
<dbReference type="GO" id="GO:0009432">
    <property type="term" value="P:SOS response"/>
    <property type="evidence" value="ECO:0007669"/>
    <property type="project" value="UniProtKB-UniRule"/>
</dbReference>
<evidence type="ECO:0000259" key="9">
    <source>
        <dbReference type="PROSITE" id="PS50164"/>
    </source>
</evidence>
<accession>A0A1H1R0W8</accession>
<dbReference type="SUPFAM" id="SSF46600">
    <property type="entry name" value="C-terminal UvrC-binding domain of UvrB"/>
    <property type="match status" value="1"/>
</dbReference>
<reference evidence="13" key="2">
    <citation type="submission" date="2016-10" db="EMBL/GenBank/DDBJ databases">
        <authorList>
            <person name="Varghese N."/>
            <person name="Submissions S."/>
        </authorList>
    </citation>
    <scope>NUCLEOTIDE SEQUENCE [LARGE SCALE GENOMIC DNA]</scope>
    <source>
        <strain evidence="13">CPCC 202695</strain>
    </source>
</reference>
<evidence type="ECO:0000256" key="2">
    <source>
        <dbReference type="ARBA" id="ARBA00022763"/>
    </source>
</evidence>
<dbReference type="AlphaFoldDB" id="A0A1H1R0W8"/>
<dbReference type="InterPro" id="IPR036876">
    <property type="entry name" value="UVR_dom_sf"/>
</dbReference>
<dbReference type="STRING" id="589382.SAMN04489721_1075"/>
<evidence type="ECO:0000313" key="12">
    <source>
        <dbReference type="EMBL" id="SDS29398.1"/>
    </source>
</evidence>
<comment type="function">
    <text evidence="6">The UvrABC repair system catalyzes the recognition and processing of DNA lesions. UvrC both incises the 5' and 3' sides of the lesion. The N-terminal half is responsible for the 3' incision and the C-terminal half is responsible for the 5' incision.</text>
</comment>
<sequence>MSTARSRNEGVPYRPRPGEIPTRPGVYRFRDADGRVLYVGKAKNLRARLSNYFAPLYSLHERTRRMVLSAASVEWTVVASDVEALNLEITWINELKPPFNVRFKDDKSYPYLVVTLADEAPRAMVSRKRGIPGARYFGPYPKMWAVTDMLEILIKLFPIRTCKDSDYRRAMATGKPCFAGQIGRCFGPCSGKVTIDEHRANVDRFVAFMQNQDPRIMRDLEREMRASAAEQDYETAARKRDQLQAATAFFEKSAVVLGDRVDLDVFGIEHDELAAAVHLFMVRGGRIRGERSWTVDKELDVPFGELVGFVVENAYGDDVTPAREVIVPELPDDAEALEAWLTGLAGRNVRLRVAQRGAKAQLLATATQNAKQALMLYKTRRSADFTTRSQALEDIQEALGMADAPLRIECFDVSHLSGTNIVASMVVFEDGLARKDEYRRFTIPNSTDDTDSIHQVLTRRLAYLAKPSEDPAGRAMSPDADAGGSDAADAPVAPERRRKFAYRPNLLVVDGGQPQVAAAERALRESGVQGIYLCGIAKRLEEIWTPESDFPVILPRNSDALFLFQRVRDEAHRFAITHQRQRRKRDIGTVLSEVPGLGPARVKALLKHFGSVARLRGADEGAIAEVPGIGPALAGAIRTHLHDQAGSSAD</sequence>
<reference evidence="11" key="3">
    <citation type="submission" date="2022-06" db="EMBL/GenBank/DDBJ databases">
        <title>Genomic Encyclopedia of Type Strains, Phase III (KMG-III): the genomes of soil and plant-associated and newly described type strains.</title>
        <authorList>
            <person name="Whitman W."/>
        </authorList>
    </citation>
    <scope>NUCLEOTIDE SEQUENCE</scope>
    <source>
        <strain evidence="11">CPCC 202695</strain>
    </source>
</reference>
<feature type="domain" description="UVR" evidence="8">
    <location>
        <begin position="214"/>
        <end position="249"/>
    </location>
</feature>
<dbReference type="Pfam" id="PF08459">
    <property type="entry name" value="UvrC_RNaseH_dom"/>
    <property type="match status" value="1"/>
</dbReference>
<dbReference type="GO" id="GO:0006289">
    <property type="term" value="P:nucleotide-excision repair"/>
    <property type="evidence" value="ECO:0007669"/>
    <property type="project" value="UniProtKB-UniRule"/>
</dbReference>
<gene>
    <name evidence="6" type="primary">uvrC</name>
    <name evidence="11" type="ORF">BCL57_001800</name>
    <name evidence="12" type="ORF">SAMN04489721_1075</name>
</gene>
<keyword evidence="5 6" id="KW-0234">DNA repair</keyword>
<evidence type="ECO:0000259" key="10">
    <source>
        <dbReference type="PROSITE" id="PS50165"/>
    </source>
</evidence>
<dbReference type="PANTHER" id="PTHR30562:SF1">
    <property type="entry name" value="UVRABC SYSTEM PROTEIN C"/>
    <property type="match status" value="1"/>
</dbReference>
<proteinExistence type="inferred from homology"/>
<feature type="compositionally biased region" description="Low complexity" evidence="7">
    <location>
        <begin position="477"/>
        <end position="491"/>
    </location>
</feature>
<dbReference type="Pfam" id="PF01541">
    <property type="entry name" value="GIY-YIG"/>
    <property type="match status" value="1"/>
</dbReference>
<dbReference type="InterPro" id="IPR000305">
    <property type="entry name" value="GIY-YIG_endonuc"/>
</dbReference>
<dbReference type="SMART" id="SM00278">
    <property type="entry name" value="HhH1"/>
    <property type="match status" value="2"/>
</dbReference>
<evidence type="ECO:0000313" key="11">
    <source>
        <dbReference type="EMBL" id="MCP2367641.1"/>
    </source>
</evidence>
<protein>
    <recommendedName>
        <fullName evidence="6">UvrABC system protein C</fullName>
        <shortName evidence="6">Protein UvrC</shortName>
    </recommendedName>
    <alternativeName>
        <fullName evidence="6">Excinuclease ABC subunit C</fullName>
    </alternativeName>
</protein>
<name>A0A1H1R0W8_9MICO</name>
<comment type="subcellular location">
    <subcellularLocation>
        <location evidence="6">Cytoplasm</location>
    </subcellularLocation>
</comment>
<dbReference type="GO" id="GO:0003677">
    <property type="term" value="F:DNA binding"/>
    <property type="evidence" value="ECO:0007669"/>
    <property type="project" value="UniProtKB-UniRule"/>
</dbReference>
<keyword evidence="14" id="KW-1185">Reference proteome</keyword>
<dbReference type="OrthoDB" id="9804933at2"/>
<comment type="similarity">
    <text evidence="6">Belongs to the UvrC family.</text>
</comment>
<evidence type="ECO:0000313" key="13">
    <source>
        <dbReference type="Proteomes" id="UP000199482"/>
    </source>
</evidence>
<evidence type="ECO:0000256" key="1">
    <source>
        <dbReference type="ARBA" id="ARBA00022490"/>
    </source>
</evidence>
<dbReference type="NCBIfam" id="TIGR00194">
    <property type="entry name" value="uvrC"/>
    <property type="match status" value="1"/>
</dbReference>
<feature type="region of interest" description="Disordered" evidence="7">
    <location>
        <begin position="468"/>
        <end position="493"/>
    </location>
</feature>
<dbReference type="Pfam" id="PF02151">
    <property type="entry name" value="UVR"/>
    <property type="match status" value="1"/>
</dbReference>
<dbReference type="EMBL" id="LT629755">
    <property type="protein sequence ID" value="SDS29398.1"/>
    <property type="molecule type" value="Genomic_DNA"/>
</dbReference>
<evidence type="ECO:0000256" key="5">
    <source>
        <dbReference type="ARBA" id="ARBA00023204"/>
    </source>
</evidence>
<keyword evidence="2 6" id="KW-0227">DNA damage</keyword>
<evidence type="ECO:0000256" key="6">
    <source>
        <dbReference type="HAMAP-Rule" id="MF_00203"/>
    </source>
</evidence>
<dbReference type="RefSeq" id="WP_092669899.1">
    <property type="nucleotide sequence ID" value="NZ_BMDN01000003.1"/>
</dbReference>
<evidence type="ECO:0000313" key="14">
    <source>
        <dbReference type="Proteomes" id="UP000893823"/>
    </source>
</evidence>
<dbReference type="SUPFAM" id="SSF47781">
    <property type="entry name" value="RuvA domain 2-like"/>
    <property type="match status" value="1"/>
</dbReference>
<dbReference type="GO" id="GO:0009380">
    <property type="term" value="C:excinuclease repair complex"/>
    <property type="evidence" value="ECO:0007669"/>
    <property type="project" value="InterPro"/>
</dbReference>
<dbReference type="Gene3D" id="3.30.420.340">
    <property type="entry name" value="UvrC, RNAse H endonuclease domain"/>
    <property type="match status" value="1"/>
</dbReference>
<dbReference type="Gene3D" id="1.10.150.20">
    <property type="entry name" value="5' to 3' exonuclease, C-terminal subdomain"/>
    <property type="match status" value="1"/>
</dbReference>
<dbReference type="GO" id="GO:0005737">
    <property type="term" value="C:cytoplasm"/>
    <property type="evidence" value="ECO:0007669"/>
    <property type="project" value="UniProtKB-SubCell"/>
</dbReference>
<feature type="domain" description="UvrC family homology region profile" evidence="10">
    <location>
        <begin position="265"/>
        <end position="523"/>
    </location>
</feature>
<evidence type="ECO:0000256" key="3">
    <source>
        <dbReference type="ARBA" id="ARBA00022769"/>
    </source>
</evidence>
<dbReference type="PROSITE" id="PS50151">
    <property type="entry name" value="UVR"/>
    <property type="match status" value="1"/>
</dbReference>
<keyword evidence="3 6" id="KW-0228">DNA excision</keyword>
<keyword evidence="6" id="KW-0742">SOS response</keyword>
<dbReference type="NCBIfam" id="NF001824">
    <property type="entry name" value="PRK00558.1-5"/>
    <property type="match status" value="1"/>
</dbReference>
<dbReference type="InterPro" id="IPR035901">
    <property type="entry name" value="GIY-YIG_endonuc_sf"/>
</dbReference>
<dbReference type="Pfam" id="PF22920">
    <property type="entry name" value="UvrC_RNaseH"/>
    <property type="match status" value="1"/>
</dbReference>
<dbReference type="EMBL" id="SODL02000003">
    <property type="protein sequence ID" value="MCP2367641.1"/>
    <property type="molecule type" value="Genomic_DNA"/>
</dbReference>
<dbReference type="InterPro" id="IPR010994">
    <property type="entry name" value="RuvA_2-like"/>
</dbReference>
<dbReference type="SUPFAM" id="SSF82771">
    <property type="entry name" value="GIY-YIG endonuclease"/>
    <property type="match status" value="1"/>
</dbReference>
<dbReference type="InterPro" id="IPR004791">
    <property type="entry name" value="UvrC"/>
</dbReference>
<dbReference type="Proteomes" id="UP000893823">
    <property type="component" value="Unassembled WGS sequence"/>
</dbReference>
<dbReference type="CDD" id="cd10434">
    <property type="entry name" value="GIY-YIG_UvrC_Cho"/>
    <property type="match status" value="1"/>
</dbReference>
<dbReference type="InterPro" id="IPR047296">
    <property type="entry name" value="GIY-YIG_UvrC_Cho"/>
</dbReference>
<dbReference type="SMART" id="SM00465">
    <property type="entry name" value="GIYc"/>
    <property type="match status" value="1"/>
</dbReference>
<evidence type="ECO:0000259" key="8">
    <source>
        <dbReference type="PROSITE" id="PS50151"/>
    </source>
</evidence>
<dbReference type="InterPro" id="IPR001943">
    <property type="entry name" value="UVR_dom"/>
</dbReference>
<keyword evidence="4 6" id="KW-0267">Excision nuclease</keyword>
<dbReference type="InterPro" id="IPR050066">
    <property type="entry name" value="UvrABC_protein_C"/>
</dbReference>
<dbReference type="PROSITE" id="PS50164">
    <property type="entry name" value="GIY_YIG"/>
    <property type="match status" value="1"/>
</dbReference>
<evidence type="ECO:0000256" key="4">
    <source>
        <dbReference type="ARBA" id="ARBA00022881"/>
    </source>
</evidence>
<dbReference type="PROSITE" id="PS50165">
    <property type="entry name" value="UVRC"/>
    <property type="match status" value="1"/>
</dbReference>
<dbReference type="Proteomes" id="UP000199482">
    <property type="component" value="Chromosome I"/>
</dbReference>
<reference evidence="12" key="1">
    <citation type="submission" date="2016-10" db="EMBL/GenBank/DDBJ databases">
        <authorList>
            <person name="de Groot N.N."/>
        </authorList>
    </citation>
    <scope>NUCLEOTIDE SEQUENCE [LARGE SCALE GENOMIC DNA]</scope>
    <source>
        <strain evidence="12">CPCC 202695</strain>
    </source>
</reference>
<dbReference type="FunFam" id="3.40.1440.10:FF:000001">
    <property type="entry name" value="UvrABC system protein C"/>
    <property type="match status" value="1"/>
</dbReference>
<dbReference type="Gene3D" id="3.40.1440.10">
    <property type="entry name" value="GIY-YIG endonuclease"/>
    <property type="match status" value="1"/>
</dbReference>
<dbReference type="InterPro" id="IPR038476">
    <property type="entry name" value="UvrC_RNase_H_dom_sf"/>
</dbReference>
<evidence type="ECO:0000256" key="7">
    <source>
        <dbReference type="SAM" id="MobiDB-lite"/>
    </source>
</evidence>
<dbReference type="Pfam" id="PF14520">
    <property type="entry name" value="HHH_5"/>
    <property type="match status" value="1"/>
</dbReference>
<dbReference type="PANTHER" id="PTHR30562">
    <property type="entry name" value="UVRC/OXIDOREDUCTASE"/>
    <property type="match status" value="1"/>
</dbReference>
<keyword evidence="1 6" id="KW-0963">Cytoplasm</keyword>
<dbReference type="InterPro" id="IPR001162">
    <property type="entry name" value="UvrC_RNase_H_dom"/>
</dbReference>
<dbReference type="HAMAP" id="MF_00203">
    <property type="entry name" value="UvrC"/>
    <property type="match status" value="1"/>
</dbReference>
<feature type="domain" description="GIY-YIG" evidence="9">
    <location>
        <begin position="22"/>
        <end position="101"/>
    </location>
</feature>
<comment type="subunit">
    <text evidence="6">Interacts with UvrB in an incision complex.</text>
</comment>